<dbReference type="AlphaFoldDB" id="A0AAN9A3H7"/>
<sequence length="155" mass="16651">MISKDPKALAGSGGEGSLEGQQGEGSVGDYPDTPSAPSAAMSPEEGNSSQISEGGHPSITQEHSPTSFSVMSEEAEEFCSLEGHSSFRREYHHSEDKLLCYGVRSFSPPGSNSPPLAPAPTTMTSPVFKEEKIEPVKQIKVEVDDEDKQTYQELF</sequence>
<dbReference type="EMBL" id="JAXCGZ010015142">
    <property type="protein sequence ID" value="KAK7071110.1"/>
    <property type="molecule type" value="Genomic_DNA"/>
</dbReference>
<accession>A0AAN9A3H7</accession>
<proteinExistence type="predicted"/>
<evidence type="ECO:0000313" key="3">
    <source>
        <dbReference type="Proteomes" id="UP001381693"/>
    </source>
</evidence>
<feature type="compositionally biased region" description="Gly residues" evidence="1">
    <location>
        <begin position="11"/>
        <end position="26"/>
    </location>
</feature>
<reference evidence="2 3" key="1">
    <citation type="submission" date="2023-11" db="EMBL/GenBank/DDBJ databases">
        <title>Halocaridina rubra genome assembly.</title>
        <authorList>
            <person name="Smith C."/>
        </authorList>
    </citation>
    <scope>NUCLEOTIDE SEQUENCE [LARGE SCALE GENOMIC DNA]</scope>
    <source>
        <strain evidence="2">EP-1</strain>
        <tissue evidence="2">Whole</tissue>
    </source>
</reference>
<feature type="region of interest" description="Disordered" evidence="1">
    <location>
        <begin position="109"/>
        <end position="128"/>
    </location>
</feature>
<keyword evidence="3" id="KW-1185">Reference proteome</keyword>
<name>A0AAN9A3H7_HALRR</name>
<feature type="compositionally biased region" description="Polar residues" evidence="1">
    <location>
        <begin position="45"/>
        <end position="70"/>
    </location>
</feature>
<dbReference type="Proteomes" id="UP001381693">
    <property type="component" value="Unassembled WGS sequence"/>
</dbReference>
<evidence type="ECO:0000313" key="2">
    <source>
        <dbReference type="EMBL" id="KAK7071110.1"/>
    </source>
</evidence>
<protein>
    <submittedName>
        <fullName evidence="2">Uncharacterized protein</fullName>
    </submittedName>
</protein>
<comment type="caution">
    <text evidence="2">The sequence shown here is derived from an EMBL/GenBank/DDBJ whole genome shotgun (WGS) entry which is preliminary data.</text>
</comment>
<evidence type="ECO:0000256" key="1">
    <source>
        <dbReference type="SAM" id="MobiDB-lite"/>
    </source>
</evidence>
<organism evidence="2 3">
    <name type="scientific">Halocaridina rubra</name>
    <name type="common">Hawaiian red shrimp</name>
    <dbReference type="NCBI Taxonomy" id="373956"/>
    <lineage>
        <taxon>Eukaryota</taxon>
        <taxon>Metazoa</taxon>
        <taxon>Ecdysozoa</taxon>
        <taxon>Arthropoda</taxon>
        <taxon>Crustacea</taxon>
        <taxon>Multicrustacea</taxon>
        <taxon>Malacostraca</taxon>
        <taxon>Eumalacostraca</taxon>
        <taxon>Eucarida</taxon>
        <taxon>Decapoda</taxon>
        <taxon>Pleocyemata</taxon>
        <taxon>Caridea</taxon>
        <taxon>Atyoidea</taxon>
        <taxon>Atyidae</taxon>
        <taxon>Halocaridina</taxon>
    </lineage>
</organism>
<gene>
    <name evidence="2" type="ORF">SK128_005231</name>
</gene>
<feature type="region of interest" description="Disordered" evidence="1">
    <location>
        <begin position="1"/>
        <end position="75"/>
    </location>
</feature>